<dbReference type="InterPro" id="IPR043502">
    <property type="entry name" value="DNA/RNA_pol_sf"/>
</dbReference>
<sequence length="821" mass="90594">MLVARDNIPRPPRSRAAIHPAATNGPFRQLATALALGTERARARCPLVDFSQSLSPARVFPRAQAQKSYRPALSVWGATSTTSSTAVQSKPSTASFRPWPKESMVHCSPSRVVPHCATIFNPTENAKVPPTTSDTDALGVPLPLMVLRSALEHRRETNGTPYHVDSWRRVLRMHGLLDSYRHVVQGLELGFMVGFPEITSTQLPQNRPSVDTHHAHFLSIIRDKLQKGRYIGPAKRTDLLEALGPLQSSPISIIPKTSPGKFRVVQNFSFPHQPSLSFPSPSVNSFTNPDSFPCTWGTFRSMCIVISALPDGSQMAVRDVAEAYRTVPLHHSQWPAAVVRINDDLFVVDTCAAFGAAPSGGVFGSIADAGCDIFRAEGMGPLSKWIDDHVFFRVLRSELDTFNLTRREWQKCIREQGVHHHRSRRWFGGQILQDDSPFDMFEDCSFPLHDLSGDSPRSSDDAQYCYNMDDIDRVSAVLGIPWQSAKDVQFSSSAPYFGFVWDLKDRTVALSLEKASKYKEAIQAWGLHAKHALLETQQLYGKLLHASLVIPSGRSRLVGLELAIALAHSRPFASRFPPRSVAGELTWWYERLSQPRICRPIHIPSSVVDLQAFSDASTGFGVGICVGEGWRAWRLLPSWRTRGGVKDIGWAEAVGFYLLISHITSCLPPATHFRVFCDNEGVVGGWKNGRSRNSATNSIFCLALDLLEDRGFDGCAHCSYVPSARNPADGPSRGVYPSPHLLLPSLPIPDCLQPFISDVVEHGTMELDASSSKPQDSEAGEDSGNHARQDNSFSELPWPSSEDELDAISASLFIGDPHLLE</sequence>
<evidence type="ECO:0000256" key="1">
    <source>
        <dbReference type="SAM" id="MobiDB-lite"/>
    </source>
</evidence>
<dbReference type="SUPFAM" id="SSF56672">
    <property type="entry name" value="DNA/RNA polymerases"/>
    <property type="match status" value="1"/>
</dbReference>
<feature type="region of interest" description="Disordered" evidence="1">
    <location>
        <begin position="766"/>
        <end position="802"/>
    </location>
</feature>
<reference evidence="2 3" key="1">
    <citation type="journal article" date="2018" name="Evol. Lett.">
        <title>Horizontal gene cluster transfer increased hallucinogenic mushroom diversity.</title>
        <authorList>
            <person name="Reynolds H.T."/>
            <person name="Vijayakumar V."/>
            <person name="Gluck-Thaler E."/>
            <person name="Korotkin H.B."/>
            <person name="Matheny P.B."/>
            <person name="Slot J.C."/>
        </authorList>
    </citation>
    <scope>NUCLEOTIDE SEQUENCE [LARGE SCALE GENOMIC DNA]</scope>
    <source>
        <strain evidence="2 3">2629</strain>
    </source>
</reference>
<dbReference type="AlphaFoldDB" id="A0A409WPY5"/>
<evidence type="ECO:0000313" key="2">
    <source>
        <dbReference type="EMBL" id="PPQ80585.1"/>
    </source>
</evidence>
<evidence type="ECO:0000313" key="3">
    <source>
        <dbReference type="Proteomes" id="UP000284842"/>
    </source>
</evidence>
<dbReference type="STRING" id="181874.A0A409WPY5"/>
<name>A0A409WPY5_9AGAR</name>
<dbReference type="PANTHER" id="PTHR33050">
    <property type="entry name" value="REVERSE TRANSCRIPTASE DOMAIN-CONTAINING PROTEIN"/>
    <property type="match status" value="1"/>
</dbReference>
<dbReference type="OrthoDB" id="2678913at2759"/>
<proteinExistence type="predicted"/>
<comment type="caution">
    <text evidence="2">The sequence shown here is derived from an EMBL/GenBank/DDBJ whole genome shotgun (WGS) entry which is preliminary data.</text>
</comment>
<protein>
    <recommendedName>
        <fullName evidence="4">Reverse transcriptase domain-containing protein</fullName>
    </recommendedName>
</protein>
<organism evidence="2 3">
    <name type="scientific">Panaeolus cyanescens</name>
    <dbReference type="NCBI Taxonomy" id="181874"/>
    <lineage>
        <taxon>Eukaryota</taxon>
        <taxon>Fungi</taxon>
        <taxon>Dikarya</taxon>
        <taxon>Basidiomycota</taxon>
        <taxon>Agaricomycotina</taxon>
        <taxon>Agaricomycetes</taxon>
        <taxon>Agaricomycetidae</taxon>
        <taxon>Agaricales</taxon>
        <taxon>Agaricineae</taxon>
        <taxon>Galeropsidaceae</taxon>
        <taxon>Panaeolus</taxon>
    </lineage>
</organism>
<dbReference type="InParanoid" id="A0A409WPY5"/>
<evidence type="ECO:0008006" key="4">
    <source>
        <dbReference type="Google" id="ProtNLM"/>
    </source>
</evidence>
<accession>A0A409WPY5</accession>
<dbReference type="PANTHER" id="PTHR33050:SF7">
    <property type="entry name" value="RIBONUCLEASE H"/>
    <property type="match status" value="1"/>
</dbReference>
<dbReference type="InterPro" id="IPR052055">
    <property type="entry name" value="Hepadnavirus_pol/RT"/>
</dbReference>
<keyword evidence="3" id="KW-1185">Reference proteome</keyword>
<dbReference type="Proteomes" id="UP000284842">
    <property type="component" value="Unassembled WGS sequence"/>
</dbReference>
<dbReference type="EMBL" id="NHTK01005352">
    <property type="protein sequence ID" value="PPQ80585.1"/>
    <property type="molecule type" value="Genomic_DNA"/>
</dbReference>
<gene>
    <name evidence="2" type="ORF">CVT24_002720</name>
</gene>